<dbReference type="EC" id="2.7.7.18" evidence="11"/>
<protein>
    <recommendedName>
        <fullName evidence="11">Probable nicotinate-nucleotide adenylyltransferase</fullName>
        <ecNumber evidence="11">2.7.7.18</ecNumber>
    </recommendedName>
    <alternativeName>
        <fullName evidence="11">Deamido-NAD(+) diphosphorylase</fullName>
    </alternativeName>
    <alternativeName>
        <fullName evidence="11">Deamido-NAD(+) pyrophosphorylase</fullName>
    </alternativeName>
    <alternativeName>
        <fullName evidence="11">Nicotinate mononucleotide adenylyltransferase</fullName>
        <shortName evidence="11">NaMN adenylyltransferase</shortName>
    </alternativeName>
</protein>
<gene>
    <name evidence="11 13" type="primary">nadD</name>
    <name evidence="13" type="ORF">LVJ94_42295</name>
</gene>
<evidence type="ECO:0000256" key="6">
    <source>
        <dbReference type="ARBA" id="ARBA00022695"/>
    </source>
</evidence>
<keyword evidence="5 11" id="KW-0808">Transferase</keyword>
<comment type="pathway">
    <text evidence="2 11">Cofactor biosynthesis; NAD(+) biosynthesis; deamido-NAD(+) from nicotinate D-ribonucleotide: step 1/1.</text>
</comment>
<evidence type="ECO:0000256" key="5">
    <source>
        <dbReference type="ARBA" id="ARBA00022679"/>
    </source>
</evidence>
<dbReference type="HAMAP" id="MF_00244">
    <property type="entry name" value="NaMN_adenylyltr"/>
    <property type="match status" value="1"/>
</dbReference>
<keyword evidence="4 11" id="KW-0662">Pyridine nucleotide biosynthesis</keyword>
<dbReference type="NCBIfam" id="TIGR00482">
    <property type="entry name" value="nicotinate (nicotinamide) nucleotide adenylyltransferase"/>
    <property type="match status" value="1"/>
</dbReference>
<evidence type="ECO:0000256" key="3">
    <source>
        <dbReference type="ARBA" id="ARBA00009014"/>
    </source>
</evidence>
<evidence type="ECO:0000313" key="14">
    <source>
        <dbReference type="Proteomes" id="UP001374803"/>
    </source>
</evidence>
<dbReference type="SUPFAM" id="SSF52374">
    <property type="entry name" value="Nucleotidylyl transferase"/>
    <property type="match status" value="1"/>
</dbReference>
<dbReference type="InterPro" id="IPR014729">
    <property type="entry name" value="Rossmann-like_a/b/a_fold"/>
</dbReference>
<evidence type="ECO:0000259" key="12">
    <source>
        <dbReference type="Pfam" id="PF01467"/>
    </source>
</evidence>
<dbReference type="GO" id="GO:0016779">
    <property type="term" value="F:nucleotidyltransferase activity"/>
    <property type="evidence" value="ECO:0007669"/>
    <property type="project" value="UniProtKB-KW"/>
</dbReference>
<evidence type="ECO:0000256" key="9">
    <source>
        <dbReference type="ARBA" id="ARBA00023027"/>
    </source>
</evidence>
<dbReference type="EMBL" id="CP089983">
    <property type="protein sequence ID" value="WXB03523.1"/>
    <property type="molecule type" value="Genomic_DNA"/>
</dbReference>
<dbReference type="RefSeq" id="WP_394833153.1">
    <property type="nucleotide sequence ID" value="NZ_CP089929.1"/>
</dbReference>
<evidence type="ECO:0000313" key="13">
    <source>
        <dbReference type="EMBL" id="WXB03523.1"/>
    </source>
</evidence>
<dbReference type="Proteomes" id="UP001374803">
    <property type="component" value="Chromosome"/>
</dbReference>
<dbReference type="InterPro" id="IPR005248">
    <property type="entry name" value="NadD/NMNAT"/>
</dbReference>
<evidence type="ECO:0000256" key="2">
    <source>
        <dbReference type="ARBA" id="ARBA00005019"/>
    </source>
</evidence>
<dbReference type="PANTHER" id="PTHR39321">
    <property type="entry name" value="NICOTINATE-NUCLEOTIDE ADENYLYLTRANSFERASE-RELATED"/>
    <property type="match status" value="1"/>
</dbReference>
<dbReference type="Pfam" id="PF01467">
    <property type="entry name" value="CTP_transf_like"/>
    <property type="match status" value="1"/>
</dbReference>
<dbReference type="PANTHER" id="PTHR39321:SF3">
    <property type="entry name" value="PHOSPHOPANTETHEINE ADENYLYLTRANSFERASE"/>
    <property type="match status" value="1"/>
</dbReference>
<evidence type="ECO:0000256" key="8">
    <source>
        <dbReference type="ARBA" id="ARBA00022840"/>
    </source>
</evidence>
<proteinExistence type="inferred from homology"/>
<comment type="function">
    <text evidence="1 11">Catalyzes the reversible adenylation of nicotinate mononucleotide (NaMN) to nicotinic acid adenine dinucleotide (NaAD).</text>
</comment>
<dbReference type="CDD" id="cd02165">
    <property type="entry name" value="NMNAT"/>
    <property type="match status" value="1"/>
</dbReference>
<dbReference type="Gene3D" id="3.40.50.620">
    <property type="entry name" value="HUPs"/>
    <property type="match status" value="1"/>
</dbReference>
<keyword evidence="14" id="KW-1185">Reference proteome</keyword>
<keyword evidence="9 11" id="KW-0520">NAD</keyword>
<keyword evidence="8 11" id="KW-0067">ATP-binding</keyword>
<keyword evidence="6 11" id="KW-0548">Nucleotidyltransferase</keyword>
<feature type="domain" description="Cytidyltransferase-like" evidence="12">
    <location>
        <begin position="8"/>
        <end position="156"/>
    </location>
</feature>
<name>A0ABZ2L0L6_9BACT</name>
<evidence type="ECO:0000256" key="10">
    <source>
        <dbReference type="ARBA" id="ARBA00048721"/>
    </source>
</evidence>
<evidence type="ECO:0000256" key="1">
    <source>
        <dbReference type="ARBA" id="ARBA00002324"/>
    </source>
</evidence>
<keyword evidence="7 11" id="KW-0547">Nucleotide-binding</keyword>
<comment type="catalytic activity">
    <reaction evidence="10 11">
        <text>nicotinate beta-D-ribonucleotide + ATP + H(+) = deamido-NAD(+) + diphosphate</text>
        <dbReference type="Rhea" id="RHEA:22860"/>
        <dbReference type="ChEBI" id="CHEBI:15378"/>
        <dbReference type="ChEBI" id="CHEBI:30616"/>
        <dbReference type="ChEBI" id="CHEBI:33019"/>
        <dbReference type="ChEBI" id="CHEBI:57502"/>
        <dbReference type="ChEBI" id="CHEBI:58437"/>
        <dbReference type="EC" id="2.7.7.18"/>
    </reaction>
</comment>
<organism evidence="13 14">
    <name type="scientific">Pendulispora rubella</name>
    <dbReference type="NCBI Taxonomy" id="2741070"/>
    <lineage>
        <taxon>Bacteria</taxon>
        <taxon>Pseudomonadati</taxon>
        <taxon>Myxococcota</taxon>
        <taxon>Myxococcia</taxon>
        <taxon>Myxococcales</taxon>
        <taxon>Sorangiineae</taxon>
        <taxon>Pendulisporaceae</taxon>
        <taxon>Pendulispora</taxon>
    </lineage>
</organism>
<comment type="similarity">
    <text evidence="3 11">Belongs to the NadD family.</text>
</comment>
<dbReference type="InterPro" id="IPR004821">
    <property type="entry name" value="Cyt_trans-like"/>
</dbReference>
<evidence type="ECO:0000256" key="11">
    <source>
        <dbReference type="HAMAP-Rule" id="MF_00244"/>
    </source>
</evidence>
<sequence length="188" mass="20748">MSSELVAVFGGSFNPPHLAHVMTALVVLSTHPVDRVLVIPTFAHPFAKQLAPYEDRVRMIELAMAGIARVEISRVEETLGGESRTLRTLEHLQSEHPSWNLRLVMGADVLAETPKWYAFDRIAKLAPPIVLGRAGFESAAAPTPILPAISSTDIRAKVAQGRWTELDPIVPRTVLEYIREHGLYEHGC</sequence>
<accession>A0ABZ2L0L6</accession>
<evidence type="ECO:0000256" key="4">
    <source>
        <dbReference type="ARBA" id="ARBA00022642"/>
    </source>
</evidence>
<evidence type="ECO:0000256" key="7">
    <source>
        <dbReference type="ARBA" id="ARBA00022741"/>
    </source>
</evidence>
<reference evidence="13" key="1">
    <citation type="submission" date="2021-12" db="EMBL/GenBank/DDBJ databases">
        <title>Discovery of the Pendulisporaceae a myxobacterial family with distinct sporulation behavior and unique specialized metabolism.</title>
        <authorList>
            <person name="Garcia R."/>
            <person name="Popoff A."/>
            <person name="Bader C.D."/>
            <person name="Loehr J."/>
            <person name="Walesch S."/>
            <person name="Walt C."/>
            <person name="Boldt J."/>
            <person name="Bunk B."/>
            <person name="Haeckl F.J.F.P.J."/>
            <person name="Gunesch A.P."/>
            <person name="Birkelbach J."/>
            <person name="Nuebel U."/>
            <person name="Pietschmann T."/>
            <person name="Bach T."/>
            <person name="Mueller R."/>
        </authorList>
    </citation>
    <scope>NUCLEOTIDE SEQUENCE</scope>
    <source>
        <strain evidence="13">MSr11367</strain>
    </source>
</reference>